<dbReference type="EMBL" id="CP121671">
    <property type="protein sequence ID" value="WFT75641.1"/>
    <property type="molecule type" value="Genomic_DNA"/>
</dbReference>
<dbReference type="GO" id="GO:0016787">
    <property type="term" value="F:hydrolase activity"/>
    <property type="evidence" value="ECO:0007669"/>
    <property type="project" value="UniProtKB-KW"/>
</dbReference>
<proteinExistence type="predicted"/>
<sequence>MLKAIIFDFDGLIFDTETPQYQVLQELFRENESELPLEVWQDVIGTDSDFCPYTYLQTKTNKQYNIENLKKEIDNRFRERVKTMACRPGVKDYLSEAKEMGFRIGLASSSHYKWVSTHLKNLGIFDEFECMKTADDVKNVKPDPALYLKAAEAFKVEAEECLVFEDSANGALAAKRAGMACVIVPNEVTSGLSFCKVERRLSSMEEIKLKQLVEEIQI</sequence>
<dbReference type="CDD" id="cd16423">
    <property type="entry name" value="HAD_BPGM-like"/>
    <property type="match status" value="1"/>
</dbReference>
<organism evidence="1 2">
    <name type="scientific">Halobacillus naozhouensis</name>
    <dbReference type="NCBI Taxonomy" id="554880"/>
    <lineage>
        <taxon>Bacteria</taxon>
        <taxon>Bacillati</taxon>
        <taxon>Bacillota</taxon>
        <taxon>Bacilli</taxon>
        <taxon>Bacillales</taxon>
        <taxon>Bacillaceae</taxon>
        <taxon>Halobacillus</taxon>
    </lineage>
</organism>
<name>A0ABY8J3W3_9BACI</name>
<reference evidence="1 2" key="1">
    <citation type="submission" date="2023-04" db="EMBL/GenBank/DDBJ databases">
        <title>Genome sequence of Halobacillus naozhouensis KACC 21980.</title>
        <authorList>
            <person name="Kim S."/>
            <person name="Heo J."/>
            <person name="Kwon S.-W."/>
        </authorList>
    </citation>
    <scope>NUCLEOTIDE SEQUENCE [LARGE SCALE GENOMIC DNA]</scope>
    <source>
        <strain evidence="1 2">KCTC 13234</strain>
    </source>
</reference>
<dbReference type="PANTHER" id="PTHR18901">
    <property type="entry name" value="2-DEOXYGLUCOSE-6-PHOSPHATE PHOSPHATASE 2"/>
    <property type="match status" value="1"/>
</dbReference>
<dbReference type="SUPFAM" id="SSF56784">
    <property type="entry name" value="HAD-like"/>
    <property type="match status" value="1"/>
</dbReference>
<protein>
    <submittedName>
        <fullName evidence="1">HAD family hydrolase</fullName>
    </submittedName>
</protein>
<dbReference type="InterPro" id="IPR006439">
    <property type="entry name" value="HAD-SF_hydro_IA"/>
</dbReference>
<keyword evidence="1" id="KW-0378">Hydrolase</keyword>
<keyword evidence="2" id="KW-1185">Reference proteome</keyword>
<dbReference type="Pfam" id="PF13419">
    <property type="entry name" value="HAD_2"/>
    <property type="match status" value="1"/>
</dbReference>
<dbReference type="PRINTS" id="PR00413">
    <property type="entry name" value="HADHALOGNASE"/>
</dbReference>
<dbReference type="NCBIfam" id="TIGR01509">
    <property type="entry name" value="HAD-SF-IA-v3"/>
    <property type="match status" value="1"/>
</dbReference>
<accession>A0ABY8J3W3</accession>
<dbReference type="RefSeq" id="WP_283077607.1">
    <property type="nucleotide sequence ID" value="NZ_CP121671.1"/>
</dbReference>
<dbReference type="InterPro" id="IPR036412">
    <property type="entry name" value="HAD-like_sf"/>
</dbReference>
<dbReference type="PANTHER" id="PTHR18901:SF38">
    <property type="entry name" value="PSEUDOURIDINE-5'-PHOSPHATASE"/>
    <property type="match status" value="1"/>
</dbReference>
<dbReference type="InterPro" id="IPR023198">
    <property type="entry name" value="PGP-like_dom2"/>
</dbReference>
<dbReference type="InterPro" id="IPR023214">
    <property type="entry name" value="HAD_sf"/>
</dbReference>
<dbReference type="SFLD" id="SFLDS00003">
    <property type="entry name" value="Haloacid_Dehalogenase"/>
    <property type="match status" value="1"/>
</dbReference>
<dbReference type="Proteomes" id="UP001221597">
    <property type="component" value="Chromosome"/>
</dbReference>
<dbReference type="Gene3D" id="3.40.50.1000">
    <property type="entry name" value="HAD superfamily/HAD-like"/>
    <property type="match status" value="1"/>
</dbReference>
<gene>
    <name evidence="1" type="ORF">P9989_04420</name>
</gene>
<evidence type="ECO:0000313" key="1">
    <source>
        <dbReference type="EMBL" id="WFT75641.1"/>
    </source>
</evidence>
<dbReference type="InterPro" id="IPR041492">
    <property type="entry name" value="HAD_2"/>
</dbReference>
<dbReference type="Gene3D" id="1.10.150.240">
    <property type="entry name" value="Putative phosphatase, domain 2"/>
    <property type="match status" value="1"/>
</dbReference>
<dbReference type="SFLD" id="SFLDG01135">
    <property type="entry name" value="C1.5.6:_HAD__Beta-PGM__Phospha"/>
    <property type="match status" value="1"/>
</dbReference>
<evidence type="ECO:0000313" key="2">
    <source>
        <dbReference type="Proteomes" id="UP001221597"/>
    </source>
</evidence>
<dbReference type="SFLD" id="SFLDG01129">
    <property type="entry name" value="C1.5:_HAD__Beta-PGM__Phosphata"/>
    <property type="match status" value="1"/>
</dbReference>